<keyword evidence="2" id="KW-1003">Cell membrane</keyword>
<evidence type="ECO:0000256" key="7">
    <source>
        <dbReference type="SAM" id="Phobius"/>
    </source>
</evidence>
<evidence type="ECO:0000313" key="10">
    <source>
        <dbReference type="Proteomes" id="UP000006683"/>
    </source>
</evidence>
<evidence type="ECO:0000256" key="1">
    <source>
        <dbReference type="ARBA" id="ARBA00004651"/>
    </source>
</evidence>
<evidence type="ECO:0000256" key="4">
    <source>
        <dbReference type="ARBA" id="ARBA00022989"/>
    </source>
</evidence>
<feature type="transmembrane region" description="Helical" evidence="7">
    <location>
        <begin position="194"/>
        <end position="213"/>
    </location>
</feature>
<feature type="transmembrane region" description="Helical" evidence="7">
    <location>
        <begin position="233"/>
        <end position="253"/>
    </location>
</feature>
<dbReference type="KEGG" id="fbl:Fbal_3369"/>
<gene>
    <name evidence="9" type="ordered locus">Fbal_3369</name>
</gene>
<sequence length="254" mass="27565">MDVQTQNEITRVAVRAAQQMLAWGAESELVEDVGQRMGRAFGVDSVELSISANALVMTTLYQGRCVTTTRRLREHGLNMHMVCEVQRICVQAEKGIVDLTLAGRRLARLTPWTWNRWAVVAIIGPSCAAFAHFFGADLAGCLVTALASSAGMAVRQSLARRHYNVLVNWAVTAFVTTLLTRFGGLLEWTDTPEIATAACVLMLVPGFPMINAVADMVKGHYNVGMARWGQATLMTIAAAIGITLAMQLTGLGWL</sequence>
<dbReference type="GeneID" id="67183584"/>
<dbReference type="GO" id="GO:0005886">
    <property type="term" value="C:plasma membrane"/>
    <property type="evidence" value="ECO:0007669"/>
    <property type="project" value="UniProtKB-SubCell"/>
</dbReference>
<feature type="domain" description="Threonine/serine exporter-like N-terminal" evidence="8">
    <location>
        <begin position="11"/>
        <end position="248"/>
    </location>
</feature>
<reference evidence="9 10" key="1">
    <citation type="journal article" date="2010" name="Stand. Genomic Sci.">
        <title>Complete genome sequence of Ferrimonas balearica type strain (PAT).</title>
        <authorList>
            <person name="Nolan M."/>
            <person name="Sikorski J."/>
            <person name="Davenport K."/>
            <person name="Lucas S."/>
            <person name="Glavina Del Rio T."/>
            <person name="Tice H."/>
            <person name="Cheng J."/>
            <person name="Goodwin L."/>
            <person name="Pitluck S."/>
            <person name="Liolios K."/>
            <person name="Ivanova N."/>
            <person name="Mavromatis K."/>
            <person name="Ovchinnikova G."/>
            <person name="Pati A."/>
            <person name="Chen A."/>
            <person name="Palaniappan K."/>
            <person name="Land M."/>
            <person name="Hauser L."/>
            <person name="Chang Y."/>
            <person name="Jeffries C."/>
            <person name="Tapia R."/>
            <person name="Brettin T."/>
            <person name="Detter J."/>
            <person name="Han C."/>
            <person name="Yasawong M."/>
            <person name="Rohde M."/>
            <person name="Tindall B."/>
            <person name="Goker M."/>
            <person name="Woyke T."/>
            <person name="Bristow J."/>
            <person name="Eisen J."/>
            <person name="Markowitz V."/>
            <person name="Hugenholtz P."/>
            <person name="Kyrpides N."/>
            <person name="Klenk H."/>
            <person name="Lapidus A."/>
        </authorList>
    </citation>
    <scope>NUCLEOTIDE SEQUENCE [LARGE SCALE GENOMIC DNA]</scope>
    <source>
        <strain evidence="10">DSM 9799 / CCM 4581 / KCTC 23876 / PAT</strain>
    </source>
</reference>
<evidence type="ECO:0000256" key="2">
    <source>
        <dbReference type="ARBA" id="ARBA00022475"/>
    </source>
</evidence>
<dbReference type="GO" id="GO:0022857">
    <property type="term" value="F:transmembrane transporter activity"/>
    <property type="evidence" value="ECO:0007669"/>
    <property type="project" value="InterPro"/>
</dbReference>
<dbReference type="InterPro" id="IPR050539">
    <property type="entry name" value="ThrE_Dicarb/AminoAcid_Exp"/>
</dbReference>
<evidence type="ECO:0000259" key="8">
    <source>
        <dbReference type="Pfam" id="PF06738"/>
    </source>
</evidence>
<keyword evidence="5 7" id="KW-0472">Membrane</keyword>
<dbReference type="RefSeq" id="WP_013346873.1">
    <property type="nucleotide sequence ID" value="NC_014541.1"/>
</dbReference>
<dbReference type="GO" id="GO:0015744">
    <property type="term" value="P:succinate transport"/>
    <property type="evidence" value="ECO:0007669"/>
    <property type="project" value="TreeGrafter"/>
</dbReference>
<dbReference type="Pfam" id="PF06738">
    <property type="entry name" value="ThrE"/>
    <property type="match status" value="1"/>
</dbReference>
<dbReference type="OrthoDB" id="9813917at2"/>
<accession>E1SLL6</accession>
<dbReference type="EMBL" id="CP002209">
    <property type="protein sequence ID" value="ADN77567.1"/>
    <property type="molecule type" value="Genomic_DNA"/>
</dbReference>
<organism evidence="9 10">
    <name type="scientific">Ferrimonas balearica (strain DSM 9799 / CCM 4581 / KCTC 23876 / PAT)</name>
    <dbReference type="NCBI Taxonomy" id="550540"/>
    <lineage>
        <taxon>Bacteria</taxon>
        <taxon>Pseudomonadati</taxon>
        <taxon>Pseudomonadota</taxon>
        <taxon>Gammaproteobacteria</taxon>
        <taxon>Alteromonadales</taxon>
        <taxon>Ferrimonadaceae</taxon>
        <taxon>Ferrimonas</taxon>
    </lineage>
</organism>
<dbReference type="eggNOG" id="COG2966">
    <property type="taxonomic scope" value="Bacteria"/>
</dbReference>
<keyword evidence="4 7" id="KW-1133">Transmembrane helix</keyword>
<dbReference type="AlphaFoldDB" id="E1SLL6"/>
<comment type="similarity">
    <text evidence="6">Belongs to the ThrE exporter (TC 2.A.79) family.</text>
</comment>
<dbReference type="HOGENOM" id="CLU_070277_2_0_6"/>
<dbReference type="Proteomes" id="UP000006683">
    <property type="component" value="Chromosome"/>
</dbReference>
<evidence type="ECO:0000256" key="5">
    <source>
        <dbReference type="ARBA" id="ARBA00023136"/>
    </source>
</evidence>
<protein>
    <recommendedName>
        <fullName evidence="8">Threonine/serine exporter-like N-terminal domain-containing protein</fullName>
    </recommendedName>
</protein>
<dbReference type="PANTHER" id="PTHR34390:SF2">
    <property type="entry name" value="SUCCINATE TRANSPORTER SUBUNIT YJJP-RELATED"/>
    <property type="match status" value="1"/>
</dbReference>
<feature type="transmembrane region" description="Helical" evidence="7">
    <location>
        <begin position="166"/>
        <end position="188"/>
    </location>
</feature>
<keyword evidence="10" id="KW-1185">Reference proteome</keyword>
<keyword evidence="3 7" id="KW-0812">Transmembrane</keyword>
<name>E1SLL6_FERBD</name>
<dbReference type="STRING" id="550540.Fbal_3369"/>
<dbReference type="PANTHER" id="PTHR34390">
    <property type="entry name" value="UPF0442 PROTEIN YJJB-RELATED"/>
    <property type="match status" value="1"/>
</dbReference>
<dbReference type="InterPro" id="IPR010619">
    <property type="entry name" value="ThrE-like_N"/>
</dbReference>
<evidence type="ECO:0000256" key="6">
    <source>
        <dbReference type="ARBA" id="ARBA00034125"/>
    </source>
</evidence>
<evidence type="ECO:0000256" key="3">
    <source>
        <dbReference type="ARBA" id="ARBA00022692"/>
    </source>
</evidence>
<comment type="subcellular location">
    <subcellularLocation>
        <location evidence="1">Cell membrane</location>
        <topology evidence="1">Multi-pass membrane protein</topology>
    </subcellularLocation>
</comment>
<evidence type="ECO:0000313" key="9">
    <source>
        <dbReference type="EMBL" id="ADN77567.1"/>
    </source>
</evidence>
<proteinExistence type="inferred from homology"/>